<dbReference type="InterPro" id="IPR001304">
    <property type="entry name" value="C-type_lectin-like"/>
</dbReference>
<evidence type="ECO:0000256" key="8">
    <source>
        <dbReference type="ARBA" id="ARBA00023136"/>
    </source>
</evidence>
<accession>A0AAF3EU18</accession>
<dbReference type="SMART" id="SM00008">
    <property type="entry name" value="HormR"/>
    <property type="match status" value="1"/>
</dbReference>
<evidence type="ECO:0000256" key="2">
    <source>
        <dbReference type="ARBA" id="ARBA00004236"/>
    </source>
</evidence>
<proteinExistence type="inferred from homology"/>
<reference evidence="17" key="1">
    <citation type="submission" date="2024-02" db="UniProtKB">
        <authorList>
            <consortium name="WormBaseParasite"/>
        </authorList>
    </citation>
    <scope>IDENTIFICATION</scope>
</reference>
<keyword evidence="8 12" id="KW-0472">Membrane</keyword>
<dbReference type="SUPFAM" id="SSF81324">
    <property type="entry name" value="Voltage-gated potassium channels"/>
    <property type="match status" value="2"/>
</dbReference>
<feature type="transmembrane region" description="Helical" evidence="12">
    <location>
        <begin position="27"/>
        <end position="47"/>
    </location>
</feature>
<evidence type="ECO:0000259" key="15">
    <source>
        <dbReference type="PROSITE" id="PS50228"/>
    </source>
</evidence>
<feature type="domain" description="C-type lectin" evidence="13">
    <location>
        <begin position="499"/>
        <end position="626"/>
    </location>
</feature>
<dbReference type="InterPro" id="IPR036445">
    <property type="entry name" value="GPCR_2_extracell_dom_sf"/>
</dbReference>
<keyword evidence="7 11" id="KW-0406">Ion transport</keyword>
<dbReference type="InterPro" id="IPR000742">
    <property type="entry name" value="EGF"/>
</dbReference>
<protein>
    <submittedName>
        <fullName evidence="17">Uncharacterized protein</fullName>
    </submittedName>
</protein>
<feature type="transmembrane region" description="Helical" evidence="12">
    <location>
        <begin position="124"/>
        <end position="142"/>
    </location>
</feature>
<dbReference type="InterPro" id="IPR001879">
    <property type="entry name" value="GPCR_2_extracellular_dom"/>
</dbReference>
<keyword evidence="3 11" id="KW-0813">Transport</keyword>
<keyword evidence="6 12" id="KW-1133">Transmembrane helix</keyword>
<evidence type="ECO:0000256" key="3">
    <source>
        <dbReference type="ARBA" id="ARBA00022448"/>
    </source>
</evidence>
<keyword evidence="16" id="KW-1185">Reference proteome</keyword>
<evidence type="ECO:0000256" key="9">
    <source>
        <dbReference type="ARBA" id="ARBA00023157"/>
    </source>
</evidence>
<dbReference type="PROSITE" id="PS50041">
    <property type="entry name" value="C_TYPE_LECTIN_2"/>
    <property type="match status" value="2"/>
</dbReference>
<dbReference type="Pfam" id="PF02140">
    <property type="entry name" value="SUEL_Lectin"/>
    <property type="match status" value="1"/>
</dbReference>
<dbReference type="Gene3D" id="1.10.287.70">
    <property type="match status" value="1"/>
</dbReference>
<dbReference type="GO" id="GO:0022841">
    <property type="term" value="F:potassium ion leak channel activity"/>
    <property type="evidence" value="ECO:0007669"/>
    <property type="project" value="TreeGrafter"/>
</dbReference>
<dbReference type="PANTHER" id="PTHR11003:SF337">
    <property type="entry name" value="POTASSIUM CHANNEL DOMAIN-CONTAINING PROTEIN"/>
    <property type="match status" value="1"/>
</dbReference>
<dbReference type="InterPro" id="IPR016187">
    <property type="entry name" value="CTDL_fold"/>
</dbReference>
<keyword evidence="9" id="KW-1015">Disulfide bond</keyword>
<dbReference type="Pfam" id="PF00059">
    <property type="entry name" value="Lectin_C"/>
    <property type="match status" value="2"/>
</dbReference>
<dbReference type="InterPro" id="IPR057244">
    <property type="entry name" value="GAIN_B"/>
</dbReference>
<keyword evidence="5 11" id="KW-0812">Transmembrane</keyword>
<dbReference type="Pfam" id="PF07885">
    <property type="entry name" value="Ion_trans_2"/>
    <property type="match status" value="1"/>
</dbReference>
<feature type="transmembrane region" description="Helical" evidence="12">
    <location>
        <begin position="262"/>
        <end position="280"/>
    </location>
</feature>
<dbReference type="Gene3D" id="2.60.120.740">
    <property type="match status" value="1"/>
</dbReference>
<feature type="transmembrane region" description="Helical" evidence="12">
    <location>
        <begin position="292"/>
        <end position="313"/>
    </location>
</feature>
<feature type="domain" description="GAIN-B" evidence="14">
    <location>
        <begin position="1199"/>
        <end position="1319"/>
    </location>
</feature>
<evidence type="ECO:0000256" key="5">
    <source>
        <dbReference type="ARBA" id="ARBA00022692"/>
    </source>
</evidence>
<evidence type="ECO:0000259" key="13">
    <source>
        <dbReference type="PROSITE" id="PS50041"/>
    </source>
</evidence>
<comment type="subcellular location">
    <subcellularLocation>
        <location evidence="2">Cell membrane</location>
    </subcellularLocation>
    <subcellularLocation>
        <location evidence="1">Membrane</location>
        <topology evidence="1">Multi-pass membrane protein</topology>
    </subcellularLocation>
</comment>
<keyword evidence="10 11" id="KW-0407">Ion channel</keyword>
<dbReference type="GO" id="GO:0005886">
    <property type="term" value="C:plasma membrane"/>
    <property type="evidence" value="ECO:0007669"/>
    <property type="project" value="UniProtKB-SubCell"/>
</dbReference>
<keyword evidence="4" id="KW-1003">Cell membrane</keyword>
<dbReference type="GO" id="GO:0004930">
    <property type="term" value="F:G protein-coupled receptor activity"/>
    <property type="evidence" value="ECO:0007669"/>
    <property type="project" value="InterPro"/>
</dbReference>
<dbReference type="InterPro" id="IPR013099">
    <property type="entry name" value="K_chnl_dom"/>
</dbReference>
<evidence type="ECO:0000256" key="11">
    <source>
        <dbReference type="RuleBase" id="RU003857"/>
    </source>
</evidence>
<dbReference type="Gene3D" id="4.10.1240.10">
    <property type="entry name" value="GPCR, family 2, extracellular hormone receptor domain"/>
    <property type="match status" value="1"/>
</dbReference>
<sequence>MCISNAAAYRFVLFVKRIYQKYSLSHVLLLSTYLLFIFTCGLAFFALEARNFHATRQSIQRRQTMNRDRFITRSLLPDIFNNSRLLVYIHESKTNYLKKIVTRKLEDYEKIFRLRYNYRPPQNLSLTTSILYIFSCVTTIGYHHIYPMTKGGRILSTFVSIVGFPFSLVVIHDLSYLLIRLLDLPSLLFEKCWAIFRFCTLRISPESELVRSWDSKGNQRSDFRLENSSRLLGIPATLAVLALFGWLSLGCVLGWSLFPKESLTTVFHYVITTLTTIGFADHELPDNRPLFLLSWCAFTLIGLALMSMFINLIHSKFSSAYWLPGRMYVPIKQVNRCNRCQNLASIESFNDLCDAESPLNHLTTLGILQTDDKCPLIDFQRFETAYVDAVVQTDKDDKNGNFEEFIERRDEKVKEKETLVYLAGGRSRVSRPNQKEDTIDLKQAMTSFKLIFLLILFFAATSTQQVISCVQNSCSNGGSCSLSSTQASIKQCDDGENFYKNQCLRFSANSMSWEQGEEFCRQQYRAKLFITETADDLRFLSNFFSTQSASINNSIAGIWLGIRAVQKDGSPQWAEYPSMYSVMQTFWRQGEPNIYPNYNQVCVALSTNSPEWISSLCSNRNLIVCARDVEPEAGTYLSQCQCANGFGGQTCEIQLDSGNDSSLFPATSTFCASNTRQPVELSCPNGAQIVVDYASYGITTGTTCDGRTKKHDCENVHSLQTLINKCEGQSACSIANLAALFPDTPCGVDNGGQLELQARWRCTAETQTTCAKRSIYFEGRCYEVNFQSKKDKQFDFKGAQDYCNQAGGTLLDADSPVDELNKLVAGKTKNKDSIFWVGLMVDRMGQGIWLDGTPASQEFSPSTCGVYEYFPSKGLQLSTLPCNSFASVICIHAPTSSSIRRPTQVHNSTDPLRPTVAPPVRLTPSAVFPDVWCAATKWRTIEFERTRACQTATVDCPDPENVVGTVTWRCDCQSGKWIGQPNSTDCTHKWVKTLEAAVARREPAEVLSNQLNQELGKTINDQLYGGDISGSVGASTNLVTLARSQFAALTDDMEKTTKSTNFTTNIGGAGDHLFSNPAQLVWAMLDPQQKVSLAARLMAVLQDSSLLWADYSNEADNKLQYTQWAVNVRVSRPQTLAPSMKTMSINGNADGATIQQSSSTLDDSGAFTMMNRPLPPGLVSGGYSKTKENVSFTGFSASPLISLPSLSTIQDSVSKTNKQRVMFAPMSFSPVMGTSATALDDTASVDSNSLKLAYFIFTALGDLLLTNPSEIINSQVIGAAVNDAEKSVALNENVTFNFPHLKTEGVTNARCVFWDIHQG</sequence>
<dbReference type="WBParaSite" id="MBELARI_LOCUS17665">
    <property type="protein sequence ID" value="MBELARI_LOCUS17665"/>
    <property type="gene ID" value="MBELARI_LOCUS17665"/>
</dbReference>
<dbReference type="InterPro" id="IPR043159">
    <property type="entry name" value="Lectin_gal-bd_sf"/>
</dbReference>
<dbReference type="Gene3D" id="2.60.220.50">
    <property type="match status" value="1"/>
</dbReference>
<evidence type="ECO:0000256" key="7">
    <source>
        <dbReference type="ARBA" id="ARBA00023065"/>
    </source>
</evidence>
<dbReference type="InterPro" id="IPR046338">
    <property type="entry name" value="GAIN_dom_sf"/>
</dbReference>
<dbReference type="Proteomes" id="UP000887575">
    <property type="component" value="Unassembled WGS sequence"/>
</dbReference>
<feature type="transmembrane region" description="Helical" evidence="12">
    <location>
        <begin position="450"/>
        <end position="467"/>
    </location>
</feature>
<evidence type="ECO:0000313" key="17">
    <source>
        <dbReference type="WBParaSite" id="MBELARI_LOCUS17665"/>
    </source>
</evidence>
<dbReference type="GO" id="GO:0030246">
    <property type="term" value="F:carbohydrate binding"/>
    <property type="evidence" value="ECO:0007669"/>
    <property type="project" value="InterPro"/>
</dbReference>
<dbReference type="PANTHER" id="PTHR11003">
    <property type="entry name" value="POTASSIUM CHANNEL, SUBFAMILY K"/>
    <property type="match status" value="1"/>
</dbReference>
<evidence type="ECO:0000256" key="6">
    <source>
        <dbReference type="ARBA" id="ARBA00022989"/>
    </source>
</evidence>
<dbReference type="PROSITE" id="PS50221">
    <property type="entry name" value="GAIN_B"/>
    <property type="match status" value="1"/>
</dbReference>
<comment type="similarity">
    <text evidence="11">Belongs to the two pore domain potassium channel (TC 1.A.1.8) family.</text>
</comment>
<evidence type="ECO:0000256" key="1">
    <source>
        <dbReference type="ARBA" id="ARBA00004141"/>
    </source>
</evidence>
<dbReference type="PROSITE" id="PS50228">
    <property type="entry name" value="SUEL_LECTIN"/>
    <property type="match status" value="1"/>
</dbReference>
<dbReference type="CDD" id="cd22840">
    <property type="entry name" value="Gal_Rha_Lectin_LAT2"/>
    <property type="match status" value="1"/>
</dbReference>
<dbReference type="PROSITE" id="PS01186">
    <property type="entry name" value="EGF_2"/>
    <property type="match status" value="1"/>
</dbReference>
<evidence type="ECO:0000259" key="14">
    <source>
        <dbReference type="PROSITE" id="PS50221"/>
    </source>
</evidence>
<dbReference type="SUPFAM" id="SSF56436">
    <property type="entry name" value="C-type lectin-like"/>
    <property type="match status" value="2"/>
</dbReference>
<dbReference type="SMART" id="SM00034">
    <property type="entry name" value="CLECT"/>
    <property type="match status" value="2"/>
</dbReference>
<feature type="domain" description="SUEL-type lectin" evidence="15">
    <location>
        <begin position="673"/>
        <end position="746"/>
    </location>
</feature>
<dbReference type="InterPro" id="IPR000922">
    <property type="entry name" value="Lectin_gal-bd_dom"/>
</dbReference>
<dbReference type="GO" id="GO:0015271">
    <property type="term" value="F:outward rectifier potassium channel activity"/>
    <property type="evidence" value="ECO:0007669"/>
    <property type="project" value="TreeGrafter"/>
</dbReference>
<evidence type="ECO:0000256" key="10">
    <source>
        <dbReference type="ARBA" id="ARBA00023303"/>
    </source>
</evidence>
<name>A0AAF3EU18_9BILA</name>
<evidence type="ECO:0000256" key="4">
    <source>
        <dbReference type="ARBA" id="ARBA00022475"/>
    </source>
</evidence>
<dbReference type="CDD" id="cd00037">
    <property type="entry name" value="CLECT"/>
    <property type="match status" value="2"/>
</dbReference>
<organism evidence="16 17">
    <name type="scientific">Mesorhabditis belari</name>
    <dbReference type="NCBI Taxonomy" id="2138241"/>
    <lineage>
        <taxon>Eukaryota</taxon>
        <taxon>Metazoa</taxon>
        <taxon>Ecdysozoa</taxon>
        <taxon>Nematoda</taxon>
        <taxon>Chromadorea</taxon>
        <taxon>Rhabditida</taxon>
        <taxon>Rhabditina</taxon>
        <taxon>Rhabditomorpha</taxon>
        <taxon>Rhabditoidea</taxon>
        <taxon>Rhabditidae</taxon>
        <taxon>Mesorhabditinae</taxon>
        <taxon>Mesorhabditis</taxon>
    </lineage>
</organism>
<feature type="transmembrane region" description="Helical" evidence="12">
    <location>
        <begin position="232"/>
        <end position="255"/>
    </location>
</feature>
<dbReference type="InterPro" id="IPR016186">
    <property type="entry name" value="C-type_lectin-like/link_sf"/>
</dbReference>
<dbReference type="GO" id="GO:0030322">
    <property type="term" value="P:stabilization of membrane potential"/>
    <property type="evidence" value="ECO:0007669"/>
    <property type="project" value="TreeGrafter"/>
</dbReference>
<dbReference type="InterPro" id="IPR003280">
    <property type="entry name" value="2pore_dom_K_chnl"/>
</dbReference>
<feature type="domain" description="C-type lectin" evidence="13">
    <location>
        <begin position="777"/>
        <end position="891"/>
    </location>
</feature>
<dbReference type="Gene3D" id="3.10.100.10">
    <property type="entry name" value="Mannose-Binding Protein A, subunit A"/>
    <property type="match status" value="2"/>
</dbReference>
<evidence type="ECO:0000256" key="12">
    <source>
        <dbReference type="SAM" id="Phobius"/>
    </source>
</evidence>
<feature type="transmembrane region" description="Helical" evidence="12">
    <location>
        <begin position="154"/>
        <end position="179"/>
    </location>
</feature>
<evidence type="ECO:0000313" key="16">
    <source>
        <dbReference type="Proteomes" id="UP000887575"/>
    </source>
</evidence>
<dbReference type="PRINTS" id="PR01333">
    <property type="entry name" value="2POREKCHANEL"/>
</dbReference>